<dbReference type="InterPro" id="IPR055116">
    <property type="entry name" value="DBF4_BRCT"/>
</dbReference>
<feature type="region of interest" description="Disordered" evidence="5">
    <location>
        <begin position="362"/>
        <end position="440"/>
    </location>
</feature>
<dbReference type="FunCoup" id="A0A2P5HT36">
    <property type="interactions" value="126"/>
</dbReference>
<dbReference type="InterPro" id="IPR038545">
    <property type="entry name" value="Znf_DBF_sf"/>
</dbReference>
<dbReference type="InterPro" id="IPR013939">
    <property type="entry name" value="Regulatory_Dfp1/Him1"/>
</dbReference>
<protein>
    <recommendedName>
        <fullName evidence="6">DBF4-type domain-containing protein</fullName>
    </recommendedName>
</protein>
<evidence type="ECO:0000259" key="6">
    <source>
        <dbReference type="PROSITE" id="PS51265"/>
    </source>
</evidence>
<dbReference type="EMBL" id="MAVT02000803">
    <property type="protein sequence ID" value="POS73413.1"/>
    <property type="molecule type" value="Genomic_DNA"/>
</dbReference>
<dbReference type="Pfam" id="PF22437">
    <property type="entry name" value="DBF4_BRCT"/>
    <property type="match status" value="1"/>
</dbReference>
<dbReference type="InterPro" id="IPR036420">
    <property type="entry name" value="BRCT_dom_sf"/>
</dbReference>
<keyword evidence="1" id="KW-0479">Metal-binding</keyword>
<dbReference type="GO" id="GO:0031431">
    <property type="term" value="C:Dbf4-dependent protein kinase complex"/>
    <property type="evidence" value="ECO:0007669"/>
    <property type="project" value="TreeGrafter"/>
</dbReference>
<organism evidence="7 8">
    <name type="scientific">Diaporthe helianthi</name>
    <dbReference type="NCBI Taxonomy" id="158607"/>
    <lineage>
        <taxon>Eukaryota</taxon>
        <taxon>Fungi</taxon>
        <taxon>Dikarya</taxon>
        <taxon>Ascomycota</taxon>
        <taxon>Pezizomycotina</taxon>
        <taxon>Sordariomycetes</taxon>
        <taxon>Sordariomycetidae</taxon>
        <taxon>Diaporthales</taxon>
        <taxon>Diaporthaceae</taxon>
        <taxon>Diaporthe</taxon>
    </lineage>
</organism>
<feature type="compositionally biased region" description="Basic and acidic residues" evidence="5">
    <location>
        <begin position="385"/>
        <end position="411"/>
    </location>
</feature>
<dbReference type="PANTHER" id="PTHR15375:SF26">
    <property type="entry name" value="PROTEIN CHIFFON"/>
    <property type="match status" value="1"/>
</dbReference>
<feature type="region of interest" description="Disordered" evidence="5">
    <location>
        <begin position="180"/>
        <end position="206"/>
    </location>
</feature>
<evidence type="ECO:0000256" key="4">
    <source>
        <dbReference type="PROSITE-ProRule" id="PRU00600"/>
    </source>
</evidence>
<evidence type="ECO:0000313" key="7">
    <source>
        <dbReference type="EMBL" id="POS73413.1"/>
    </source>
</evidence>
<feature type="compositionally biased region" description="Basic and acidic residues" evidence="5">
    <location>
        <begin position="193"/>
        <end position="206"/>
    </location>
</feature>
<dbReference type="AlphaFoldDB" id="A0A2P5HT36"/>
<dbReference type="GO" id="GO:0010571">
    <property type="term" value="P:positive regulation of nuclear cell cycle DNA replication"/>
    <property type="evidence" value="ECO:0007669"/>
    <property type="project" value="TreeGrafter"/>
</dbReference>
<feature type="compositionally biased region" description="Low complexity" evidence="5">
    <location>
        <begin position="414"/>
        <end position="432"/>
    </location>
</feature>
<dbReference type="SMART" id="SM00586">
    <property type="entry name" value="ZnF_DBF"/>
    <property type="match status" value="1"/>
</dbReference>
<dbReference type="PROSITE" id="PS51265">
    <property type="entry name" value="ZF_DBF4"/>
    <property type="match status" value="1"/>
</dbReference>
<feature type="compositionally biased region" description="Polar residues" evidence="5">
    <location>
        <begin position="24"/>
        <end position="39"/>
    </location>
</feature>
<dbReference type="SUPFAM" id="SSF52113">
    <property type="entry name" value="BRCT domain"/>
    <property type="match status" value="1"/>
</dbReference>
<feature type="compositionally biased region" description="Polar residues" evidence="5">
    <location>
        <begin position="556"/>
        <end position="569"/>
    </location>
</feature>
<dbReference type="PANTHER" id="PTHR15375">
    <property type="entry name" value="ACTIVATOR OF S-PHASE KINASE-RELATED"/>
    <property type="match status" value="1"/>
</dbReference>
<dbReference type="GO" id="GO:0008270">
    <property type="term" value="F:zinc ion binding"/>
    <property type="evidence" value="ECO:0007669"/>
    <property type="project" value="UniProtKB-KW"/>
</dbReference>
<feature type="compositionally biased region" description="Polar residues" evidence="5">
    <location>
        <begin position="535"/>
        <end position="546"/>
    </location>
</feature>
<accession>A0A2P5HT36</accession>
<reference evidence="7" key="1">
    <citation type="submission" date="2017-09" db="EMBL/GenBank/DDBJ databases">
        <title>Polyketide synthases of a Diaporthe helianthi virulent isolate.</title>
        <authorList>
            <person name="Baroncelli R."/>
        </authorList>
    </citation>
    <scope>NUCLEOTIDE SEQUENCE [LARGE SCALE GENOMIC DNA]</scope>
    <source>
        <strain evidence="7">7/96</strain>
    </source>
</reference>
<feature type="region of interest" description="Disordered" evidence="5">
    <location>
        <begin position="1"/>
        <end position="126"/>
    </location>
</feature>
<dbReference type="InterPro" id="IPR051590">
    <property type="entry name" value="Replication_Regulatory_Kinase"/>
</dbReference>
<dbReference type="OrthoDB" id="21380at2759"/>
<dbReference type="InterPro" id="IPR006572">
    <property type="entry name" value="Znf_DBF"/>
</dbReference>
<gene>
    <name evidence="7" type="ORF">DHEL01_v208194</name>
</gene>
<dbReference type="GO" id="GO:1901987">
    <property type="term" value="P:regulation of cell cycle phase transition"/>
    <property type="evidence" value="ECO:0007669"/>
    <property type="project" value="TreeGrafter"/>
</dbReference>
<proteinExistence type="predicted"/>
<sequence>MAAVSIPPSPIPSYPSIMSTSTSRVPLSSNPNVANSPIRNSALAAALSKQRQQKRAYASLQREEPYGQPPPAKKQMLNDGSEKPARSPARQVKVIRRDPNRAHKDEKTSHERGSKSQREDERARVHQWKEAQRRNFPRFVFYFESVPNDQRAKIVKQLAHWGAREEKFFSKDITHVITTRPIPPAKKTSGPDTAHHTTDQDANRRRQYDMPRTIDPSLLSRDTGAKDVRRRLFESAGRKLPAPAPAEENLRQPTAARKTDILVRAREMDKKIWAFSKLVKILEMLNDPDPFGTAAAPKAAEEANLAQLLNKERTSGPSDRDPTVATKELIFFKGPYIYVYDVEEKQKPIMVREYAKVADKKDGDWPQFHSTQNGRCPFVEDDEVSEQKRQAEKAEKAEKAAREKERQERAANDAATASKPAEAASAKSAVPKRTLTEMEDGHNIRSTSRVLDVFDLAKAANPPAIDFHKPEAFTSRARSARLLAGEPVASGVQKSNITSAIRSQMISSASGILGAKAGTSKELYGLQRQVLEKSNAPSGNPTSQDTSSRRLAEMSLDTSNNQRSASLGVSSRKLAQIEERSKEHKRTLSAPASKPKKRDLKPGYCENCQDKFPDFDEHIVSRRHRKFAENNANWAKLDALLGQLKRVPKYSDELGEEHPDW</sequence>
<dbReference type="Pfam" id="PF08630">
    <property type="entry name" value="Dfp1_Him1_M"/>
    <property type="match status" value="1"/>
</dbReference>
<name>A0A2P5HT36_DIAHE</name>
<keyword evidence="2 4" id="KW-0863">Zinc-finger</keyword>
<feature type="compositionally biased region" description="Low complexity" evidence="5">
    <location>
        <begin position="14"/>
        <end position="23"/>
    </location>
</feature>
<evidence type="ECO:0000256" key="1">
    <source>
        <dbReference type="ARBA" id="ARBA00022723"/>
    </source>
</evidence>
<dbReference type="Gene3D" id="3.40.50.10190">
    <property type="entry name" value="BRCT domain"/>
    <property type="match status" value="1"/>
</dbReference>
<feature type="domain" description="DBF4-type" evidence="6">
    <location>
        <begin position="598"/>
        <end position="647"/>
    </location>
</feature>
<dbReference type="Gene3D" id="6.10.250.3410">
    <property type="entry name" value="DBF zinc finger"/>
    <property type="match status" value="1"/>
</dbReference>
<feature type="region of interest" description="Disordered" evidence="5">
    <location>
        <begin position="531"/>
        <end position="603"/>
    </location>
</feature>
<feature type="compositionally biased region" description="Basic and acidic residues" evidence="5">
    <location>
        <begin position="95"/>
        <end position="126"/>
    </location>
</feature>
<dbReference type="GO" id="GO:0003676">
    <property type="term" value="F:nucleic acid binding"/>
    <property type="evidence" value="ECO:0007669"/>
    <property type="project" value="InterPro"/>
</dbReference>
<evidence type="ECO:0000256" key="5">
    <source>
        <dbReference type="SAM" id="MobiDB-lite"/>
    </source>
</evidence>
<dbReference type="Proteomes" id="UP000094444">
    <property type="component" value="Unassembled WGS sequence"/>
</dbReference>
<dbReference type="CDD" id="cd00027">
    <property type="entry name" value="BRCT"/>
    <property type="match status" value="1"/>
</dbReference>
<dbReference type="Pfam" id="PF07535">
    <property type="entry name" value="zf-DBF"/>
    <property type="match status" value="1"/>
</dbReference>
<dbReference type="GO" id="GO:0043539">
    <property type="term" value="F:protein serine/threonine kinase activator activity"/>
    <property type="evidence" value="ECO:0007669"/>
    <property type="project" value="TreeGrafter"/>
</dbReference>
<dbReference type="STRING" id="158607.A0A2P5HT36"/>
<evidence type="ECO:0000313" key="8">
    <source>
        <dbReference type="Proteomes" id="UP000094444"/>
    </source>
</evidence>
<keyword evidence="8" id="KW-1185">Reference proteome</keyword>
<dbReference type="InParanoid" id="A0A2P5HT36"/>
<dbReference type="FunFam" id="6.10.250.3410:FF:000001">
    <property type="entry name" value="Protein DBF4 homolog A"/>
    <property type="match status" value="1"/>
</dbReference>
<keyword evidence="3" id="KW-0862">Zinc</keyword>
<evidence type="ECO:0000256" key="2">
    <source>
        <dbReference type="ARBA" id="ARBA00022771"/>
    </source>
</evidence>
<evidence type="ECO:0000256" key="3">
    <source>
        <dbReference type="ARBA" id="ARBA00022833"/>
    </source>
</evidence>
<comment type="caution">
    <text evidence="7">The sequence shown here is derived from an EMBL/GenBank/DDBJ whole genome shotgun (WGS) entry which is preliminary data.</text>
</comment>